<dbReference type="Gene3D" id="2.30.29.30">
    <property type="entry name" value="Pleckstrin-homology domain (PH domain)/Phosphotyrosine-binding domain (PTB)"/>
    <property type="match status" value="1"/>
</dbReference>
<dbReference type="SUPFAM" id="SSF50729">
    <property type="entry name" value="PH domain-like"/>
    <property type="match status" value="1"/>
</dbReference>
<dbReference type="SUPFAM" id="SSF48678">
    <property type="entry name" value="Moesin tail domain"/>
    <property type="match status" value="1"/>
</dbReference>
<dbReference type="AlphaFoldDB" id="A0A1I8MI21"/>
<keyword evidence="7" id="KW-0206">Cytoskeleton</keyword>
<feature type="compositionally biased region" description="Basic and acidic residues" evidence="11">
    <location>
        <begin position="548"/>
        <end position="564"/>
    </location>
</feature>
<reference evidence="13" key="1">
    <citation type="submission" date="2020-05" db="UniProtKB">
        <authorList>
            <consortium name="EnsemblMetazoa"/>
        </authorList>
    </citation>
    <scope>IDENTIFICATION</scope>
    <source>
        <strain evidence="13">Aabys</strain>
    </source>
</reference>
<dbReference type="STRING" id="7370.A0A1I8MI21"/>
<dbReference type="GO" id="GO:0005856">
    <property type="term" value="C:cytoskeleton"/>
    <property type="evidence" value="ECO:0007669"/>
    <property type="project" value="UniProtKB-SubCell"/>
</dbReference>
<dbReference type="InterPro" id="IPR011993">
    <property type="entry name" value="PH-like_dom_sf"/>
</dbReference>
<evidence type="ECO:0000256" key="9">
    <source>
        <dbReference type="ARBA" id="ARBA00043944"/>
    </source>
</evidence>
<dbReference type="Pfam" id="PF00373">
    <property type="entry name" value="FERM_M"/>
    <property type="match status" value="1"/>
</dbReference>
<keyword evidence="10" id="KW-0175">Coiled coil</keyword>
<dbReference type="GO" id="GO:0050793">
    <property type="term" value="P:regulation of developmental process"/>
    <property type="evidence" value="ECO:0007669"/>
    <property type="project" value="UniProtKB-ARBA"/>
</dbReference>
<keyword evidence="5" id="KW-0965">Cell junction</keyword>
<dbReference type="InterPro" id="IPR029071">
    <property type="entry name" value="Ubiquitin-like_domsf"/>
</dbReference>
<dbReference type="SUPFAM" id="SSF47031">
    <property type="entry name" value="Second domain of FERM"/>
    <property type="match status" value="1"/>
</dbReference>
<evidence type="ECO:0000256" key="1">
    <source>
        <dbReference type="ARBA" id="ARBA00004202"/>
    </source>
</evidence>
<feature type="compositionally biased region" description="Basic residues" evidence="11">
    <location>
        <begin position="533"/>
        <end position="544"/>
    </location>
</feature>
<dbReference type="GO" id="GO:0030182">
    <property type="term" value="P:neuron differentiation"/>
    <property type="evidence" value="ECO:0007669"/>
    <property type="project" value="UniProtKB-ARBA"/>
</dbReference>
<evidence type="ECO:0000256" key="6">
    <source>
        <dbReference type="ARBA" id="ARBA00023136"/>
    </source>
</evidence>
<dbReference type="VEuPathDB" id="VectorBase:MDOA005110"/>
<dbReference type="SMART" id="SM00295">
    <property type="entry name" value="B41"/>
    <property type="match status" value="1"/>
</dbReference>
<dbReference type="PANTHER" id="PTHR23281">
    <property type="entry name" value="MERLIN/MOESIN/EZRIN/RADIXIN"/>
    <property type="match status" value="1"/>
</dbReference>
<dbReference type="GO" id="GO:0016028">
    <property type="term" value="C:rhabdomere"/>
    <property type="evidence" value="ECO:0007669"/>
    <property type="project" value="UniProtKB-SubCell"/>
</dbReference>
<gene>
    <name evidence="13" type="primary">101893601</name>
</gene>
<dbReference type="InterPro" id="IPR000798">
    <property type="entry name" value="Ez/rad/moesin-like"/>
</dbReference>
<comment type="subcellular location">
    <subcellularLocation>
        <location evidence="3">Cell junction</location>
        <location evidence="3">Adherens junction</location>
    </subcellularLocation>
    <subcellularLocation>
        <location evidence="1">Cell membrane</location>
        <topology evidence="1">Peripheral membrane protein</topology>
    </subcellularLocation>
    <subcellularLocation>
        <location evidence="9">Cell projection</location>
        <location evidence="9">Rhabdomere</location>
    </subcellularLocation>
    <subcellularLocation>
        <location evidence="2">Cytoplasm</location>
        <location evidence="2">Cytoskeleton</location>
    </subcellularLocation>
</comment>
<dbReference type="CDD" id="cd13194">
    <property type="entry name" value="FERM_C_ERM"/>
    <property type="match status" value="1"/>
</dbReference>
<keyword evidence="6" id="KW-0472">Membrane</keyword>
<evidence type="ECO:0000256" key="8">
    <source>
        <dbReference type="ARBA" id="ARBA00023273"/>
    </source>
</evidence>
<evidence type="ECO:0000256" key="2">
    <source>
        <dbReference type="ARBA" id="ARBA00004245"/>
    </source>
</evidence>
<feature type="compositionally biased region" description="Polar residues" evidence="11">
    <location>
        <begin position="502"/>
        <end position="511"/>
    </location>
</feature>
<dbReference type="PRINTS" id="PR00661">
    <property type="entry name" value="ERMFAMILY"/>
</dbReference>
<evidence type="ECO:0000256" key="11">
    <source>
        <dbReference type="SAM" id="MobiDB-lite"/>
    </source>
</evidence>
<dbReference type="Gene3D" id="1.20.5.450">
    <property type="match status" value="1"/>
</dbReference>
<name>A0A1I8MI21_MUSDO</name>
<feature type="compositionally biased region" description="Low complexity" evidence="11">
    <location>
        <begin position="482"/>
        <end position="501"/>
    </location>
</feature>
<dbReference type="GO" id="GO:0009887">
    <property type="term" value="P:animal organ morphogenesis"/>
    <property type="evidence" value="ECO:0007669"/>
    <property type="project" value="UniProtKB-ARBA"/>
</dbReference>
<dbReference type="Gene3D" id="6.10.360.10">
    <property type="match status" value="1"/>
</dbReference>
<dbReference type="InterPro" id="IPR011259">
    <property type="entry name" value="ERM_C_dom"/>
</dbReference>
<dbReference type="InterPro" id="IPR041789">
    <property type="entry name" value="ERM_FERM_C"/>
</dbReference>
<sequence>MRAFRSKKVFPVKVITFDSELEFELEKNSSGQDLFDLVCRTIGLREYWYFGLQYIDTRDNVTWLKMEKKVKDQRIKLQPNGFYVFSFYAKYFPENVSEELIQEITQHLFFLQVKQSILSMDIYCRPEASVLLASYAVHVQYGPYDAETYQDGKLQGMDLLPKGVTDQYQMTPKMWEERIKTWYMDHEPMTRDEVEMEYLKIAQDLDMYGVNYFPITNKNKTKLWLGVTAVGLNIYDYHNKLTPKTTFQWNEIRHVSFDDKKFTIRLVDAKVSSFIFYSQDLHINKMILDLCKGNHDLYMRRRKPDTMEIQQMKAQAKEEKQRRQMERKKFLREKKLRERAEQERYMLEAQLERLQEEMRCASDALRRSEETKELYFEKSRVNEEQMQLTECKANHFKSEMDRLRERQMKIEREKMDLEKKIREADFFVHQLTMEKDKREAEAEKLRKELICAKLAEREATARLLNFLNRGRKNSQDRMLPPTITINSSSSSSNNITASVSTPSLTNSNSTADINESSTAAVELTTNDLNDHHNHLHHHNHHQQQLHHPQLEDQSDQHEDSENEFETKEFILTDSEMEQITNEIERSRLEYLKKHKQVQNQLQTLRSEIELLKIEENQTNLDILSEAQLKAGETKYSTLKKLKSGSTKARVAFFEEL</sequence>
<organism evidence="13">
    <name type="scientific">Musca domestica</name>
    <name type="common">House fly</name>
    <dbReference type="NCBI Taxonomy" id="7370"/>
    <lineage>
        <taxon>Eukaryota</taxon>
        <taxon>Metazoa</taxon>
        <taxon>Ecdysozoa</taxon>
        <taxon>Arthropoda</taxon>
        <taxon>Hexapoda</taxon>
        <taxon>Insecta</taxon>
        <taxon>Pterygota</taxon>
        <taxon>Neoptera</taxon>
        <taxon>Endopterygota</taxon>
        <taxon>Diptera</taxon>
        <taxon>Brachycera</taxon>
        <taxon>Muscomorpha</taxon>
        <taxon>Muscoidea</taxon>
        <taxon>Muscidae</taxon>
        <taxon>Musca</taxon>
    </lineage>
</organism>
<proteinExistence type="predicted"/>
<feature type="region of interest" description="Disordered" evidence="11">
    <location>
        <begin position="529"/>
        <end position="564"/>
    </location>
</feature>
<feature type="coiled-coil region" evidence="10">
    <location>
        <begin position="309"/>
        <end position="448"/>
    </location>
</feature>
<dbReference type="GO" id="GO:0016324">
    <property type="term" value="C:apical plasma membrane"/>
    <property type="evidence" value="ECO:0007669"/>
    <property type="project" value="UniProtKB-ARBA"/>
</dbReference>
<dbReference type="Pfam" id="PF09380">
    <property type="entry name" value="FERM_C"/>
    <property type="match status" value="1"/>
</dbReference>
<dbReference type="FunFam" id="3.10.20.90:FF:000013">
    <property type="entry name" value="radixin isoform X1"/>
    <property type="match status" value="1"/>
</dbReference>
<evidence type="ECO:0000313" key="13">
    <source>
        <dbReference type="EnsemblMetazoa" id="MDOA005110-PA"/>
    </source>
</evidence>
<evidence type="ECO:0000256" key="10">
    <source>
        <dbReference type="SAM" id="Coils"/>
    </source>
</evidence>
<protein>
    <recommendedName>
        <fullName evidence="12">FERM domain-containing protein</fullName>
    </recommendedName>
</protein>
<evidence type="ECO:0000256" key="5">
    <source>
        <dbReference type="ARBA" id="ARBA00022949"/>
    </source>
</evidence>
<dbReference type="InterPro" id="IPR011174">
    <property type="entry name" value="ERM"/>
</dbReference>
<dbReference type="Gene3D" id="1.20.80.10">
    <property type="match status" value="1"/>
</dbReference>
<accession>A0A1I8MI21</accession>
<dbReference type="GO" id="GO:0003779">
    <property type="term" value="F:actin binding"/>
    <property type="evidence" value="ECO:0007669"/>
    <property type="project" value="InterPro"/>
</dbReference>
<dbReference type="InterPro" id="IPR014352">
    <property type="entry name" value="FERM/acyl-CoA-bd_prot_sf"/>
</dbReference>
<dbReference type="Gene3D" id="3.10.20.90">
    <property type="entry name" value="Phosphatidylinositol 3-kinase Catalytic Subunit, Chain A, domain 1"/>
    <property type="match status" value="1"/>
</dbReference>
<dbReference type="Pfam" id="PF20492">
    <property type="entry name" value="ERM_helical"/>
    <property type="match status" value="1"/>
</dbReference>
<dbReference type="InterPro" id="IPR008954">
    <property type="entry name" value="Moesin_tail_sf"/>
</dbReference>
<evidence type="ECO:0000256" key="4">
    <source>
        <dbReference type="ARBA" id="ARBA00022475"/>
    </source>
</evidence>
<evidence type="ECO:0000259" key="12">
    <source>
        <dbReference type="PROSITE" id="PS50057"/>
    </source>
</evidence>
<dbReference type="SUPFAM" id="SSF54236">
    <property type="entry name" value="Ubiquitin-like"/>
    <property type="match status" value="1"/>
</dbReference>
<dbReference type="OrthoDB" id="6018897at2759"/>
<feature type="coiled-coil region" evidence="10">
    <location>
        <begin position="587"/>
        <end position="621"/>
    </location>
</feature>
<dbReference type="VEuPathDB" id="VectorBase:MDOMA2_011629"/>
<dbReference type="InterPro" id="IPR018980">
    <property type="entry name" value="FERM_PH-like_C"/>
</dbReference>
<dbReference type="InterPro" id="IPR035963">
    <property type="entry name" value="FERM_2"/>
</dbReference>
<dbReference type="InterPro" id="IPR018979">
    <property type="entry name" value="FERM_N"/>
</dbReference>
<keyword evidence="7" id="KW-0963">Cytoplasm</keyword>
<dbReference type="GO" id="GO:0005912">
    <property type="term" value="C:adherens junction"/>
    <property type="evidence" value="ECO:0007669"/>
    <property type="project" value="UniProtKB-SubCell"/>
</dbReference>
<feature type="region of interest" description="Disordered" evidence="11">
    <location>
        <begin position="472"/>
        <end position="511"/>
    </location>
</feature>
<dbReference type="SMART" id="SM01196">
    <property type="entry name" value="FERM_C"/>
    <property type="match status" value="1"/>
</dbReference>
<evidence type="ECO:0000256" key="7">
    <source>
        <dbReference type="ARBA" id="ARBA00023212"/>
    </source>
</evidence>
<dbReference type="CDD" id="cd17097">
    <property type="entry name" value="FERM_F1_ERM_like"/>
    <property type="match status" value="1"/>
</dbReference>
<dbReference type="Pfam" id="PF09379">
    <property type="entry name" value="FERM_N"/>
    <property type="match status" value="1"/>
</dbReference>
<keyword evidence="4" id="KW-1003">Cell membrane</keyword>
<dbReference type="FunFam" id="1.20.80.10:FF:000002">
    <property type="entry name" value="radixin isoform X1"/>
    <property type="match status" value="1"/>
</dbReference>
<dbReference type="InterPro" id="IPR046810">
    <property type="entry name" value="ERM_helical"/>
</dbReference>
<dbReference type="PROSITE" id="PS50057">
    <property type="entry name" value="FERM_3"/>
    <property type="match status" value="1"/>
</dbReference>
<dbReference type="RefSeq" id="XP_005187471.2">
    <property type="nucleotide sequence ID" value="XM_005187414.4"/>
</dbReference>
<dbReference type="InterPro" id="IPR019748">
    <property type="entry name" value="FERM_central"/>
</dbReference>
<evidence type="ECO:0000256" key="3">
    <source>
        <dbReference type="ARBA" id="ARBA00004536"/>
    </source>
</evidence>
<dbReference type="InterPro" id="IPR019749">
    <property type="entry name" value="Band_41_domain"/>
</dbReference>
<dbReference type="eggNOG" id="KOG3529">
    <property type="taxonomic scope" value="Eukaryota"/>
</dbReference>
<keyword evidence="8" id="KW-0966">Cell projection</keyword>
<dbReference type="CDD" id="cd14473">
    <property type="entry name" value="FERM_B-lobe"/>
    <property type="match status" value="1"/>
</dbReference>
<dbReference type="Pfam" id="PF00769">
    <property type="entry name" value="ERM_C"/>
    <property type="match status" value="1"/>
</dbReference>
<feature type="domain" description="FERM" evidence="12">
    <location>
        <begin position="10"/>
        <end position="302"/>
    </location>
</feature>
<dbReference type="EnsemblMetazoa" id="MDOA005110-RA">
    <property type="protein sequence ID" value="MDOA005110-PA"/>
    <property type="gene ID" value="MDOA005110"/>
</dbReference>
<dbReference type="PRINTS" id="PR00935">
    <property type="entry name" value="BAND41"/>
</dbReference>
<dbReference type="InterPro" id="IPR000299">
    <property type="entry name" value="FERM_domain"/>
</dbReference>
<dbReference type="KEGG" id="mde:101893601"/>